<feature type="signal peptide" evidence="2">
    <location>
        <begin position="1"/>
        <end position="26"/>
    </location>
</feature>
<protein>
    <recommendedName>
        <fullName evidence="5">Protein CASPARIAN STRIP INTEGRITY FACTOR 1-like</fullName>
    </recommendedName>
</protein>
<evidence type="ECO:0000256" key="1">
    <source>
        <dbReference type="SAM" id="MobiDB-lite"/>
    </source>
</evidence>
<feature type="region of interest" description="Disordered" evidence="1">
    <location>
        <begin position="68"/>
        <end position="92"/>
    </location>
</feature>
<proteinExistence type="predicted"/>
<evidence type="ECO:0000313" key="4">
    <source>
        <dbReference type="Proteomes" id="UP001367508"/>
    </source>
</evidence>
<keyword evidence="4" id="KW-1185">Reference proteome</keyword>
<feature type="compositionally biased region" description="Low complexity" evidence="1">
    <location>
        <begin position="78"/>
        <end position="92"/>
    </location>
</feature>
<comment type="caution">
    <text evidence="3">The sequence shown here is derived from an EMBL/GenBank/DDBJ whole genome shotgun (WGS) entry which is preliminary data.</text>
</comment>
<dbReference type="Proteomes" id="UP001367508">
    <property type="component" value="Unassembled WGS sequence"/>
</dbReference>
<dbReference type="PANTHER" id="PTHR35290">
    <property type="entry name" value="PROTEIN CASPARIAN STRIP INTEGRITY FACTOR 1-RELATED"/>
    <property type="match status" value="1"/>
</dbReference>
<dbReference type="PANTHER" id="PTHR35290:SF2">
    <property type="entry name" value="PROTEIN CASPARIAN STRIP INTEGRITY FACTOR 1"/>
    <property type="match status" value="1"/>
</dbReference>
<name>A0AAN9QVD9_CANGL</name>
<accession>A0AAN9QVD9</accession>
<evidence type="ECO:0000256" key="2">
    <source>
        <dbReference type="SAM" id="SignalP"/>
    </source>
</evidence>
<dbReference type="InterPro" id="IPR038974">
    <property type="entry name" value="CIF1/2"/>
</dbReference>
<organism evidence="3 4">
    <name type="scientific">Canavalia gladiata</name>
    <name type="common">Sword bean</name>
    <name type="synonym">Dolichos gladiatus</name>
    <dbReference type="NCBI Taxonomy" id="3824"/>
    <lineage>
        <taxon>Eukaryota</taxon>
        <taxon>Viridiplantae</taxon>
        <taxon>Streptophyta</taxon>
        <taxon>Embryophyta</taxon>
        <taxon>Tracheophyta</taxon>
        <taxon>Spermatophyta</taxon>
        <taxon>Magnoliopsida</taxon>
        <taxon>eudicotyledons</taxon>
        <taxon>Gunneridae</taxon>
        <taxon>Pentapetalae</taxon>
        <taxon>rosids</taxon>
        <taxon>fabids</taxon>
        <taxon>Fabales</taxon>
        <taxon>Fabaceae</taxon>
        <taxon>Papilionoideae</taxon>
        <taxon>50 kb inversion clade</taxon>
        <taxon>NPAAA clade</taxon>
        <taxon>indigoferoid/millettioid clade</taxon>
        <taxon>Phaseoleae</taxon>
        <taxon>Canavalia</taxon>
    </lineage>
</organism>
<reference evidence="3 4" key="1">
    <citation type="submission" date="2024-01" db="EMBL/GenBank/DDBJ databases">
        <title>The genomes of 5 underutilized Papilionoideae crops provide insights into root nodulation and disease resistanc.</title>
        <authorList>
            <person name="Jiang F."/>
        </authorList>
    </citation>
    <scope>NUCLEOTIDE SEQUENCE [LARGE SCALE GENOMIC DNA]</scope>
    <source>
        <strain evidence="3">LVBAO_FW01</strain>
        <tissue evidence="3">Leaves</tissue>
    </source>
</reference>
<dbReference type="EMBL" id="JAYMYQ010000002">
    <property type="protein sequence ID" value="KAK7351875.1"/>
    <property type="molecule type" value="Genomic_DNA"/>
</dbReference>
<feature type="chain" id="PRO_5042945714" description="Protein CASPARIAN STRIP INTEGRITY FACTOR 1-like" evidence="2">
    <location>
        <begin position="27"/>
        <end position="92"/>
    </location>
</feature>
<sequence>MALILLKNFTLLFLIISGSLLSTSFAGRRSKLINNSAEDVDSIQEKGTQSKTLNEEDVTSMHERLLRANTRDYGRYDPSPTLSKPPSKLIPN</sequence>
<gene>
    <name evidence="3" type="ORF">VNO77_11621</name>
</gene>
<evidence type="ECO:0008006" key="5">
    <source>
        <dbReference type="Google" id="ProtNLM"/>
    </source>
</evidence>
<evidence type="ECO:0000313" key="3">
    <source>
        <dbReference type="EMBL" id="KAK7351875.1"/>
    </source>
</evidence>
<dbReference type="AlphaFoldDB" id="A0AAN9QVD9"/>
<keyword evidence="2" id="KW-0732">Signal</keyword>